<dbReference type="SUPFAM" id="SSF82866">
    <property type="entry name" value="Multidrug efflux transporter AcrB transmembrane domain"/>
    <property type="match status" value="2"/>
</dbReference>
<feature type="transmembrane region" description="Helical" evidence="1">
    <location>
        <begin position="899"/>
        <end position="916"/>
    </location>
</feature>
<feature type="transmembrane region" description="Helical" evidence="1">
    <location>
        <begin position="373"/>
        <end position="393"/>
    </location>
</feature>
<feature type="transmembrane region" description="Helical" evidence="1">
    <location>
        <begin position="922"/>
        <end position="940"/>
    </location>
</feature>
<dbReference type="PANTHER" id="PTHR32063:SF4">
    <property type="entry name" value="SLR6043 PROTEIN"/>
    <property type="match status" value="1"/>
</dbReference>
<name>A0A6N8DN59_RHOAC</name>
<evidence type="ECO:0000313" key="2">
    <source>
        <dbReference type="EMBL" id="MTV32032.1"/>
    </source>
</evidence>
<keyword evidence="1" id="KW-0812">Transmembrane</keyword>
<reference evidence="2 3" key="1">
    <citation type="submission" date="2019-11" db="EMBL/GenBank/DDBJ databases">
        <title>Whole-genome sequence of a Rhodoblastus acidophilus DSM 142.</title>
        <authorList>
            <person name="Kyndt J.A."/>
            <person name="Meyer T.E."/>
        </authorList>
    </citation>
    <scope>NUCLEOTIDE SEQUENCE [LARGE SCALE GENOMIC DNA]</scope>
    <source>
        <strain evidence="2 3">DSM 142</strain>
    </source>
</reference>
<dbReference type="InterPro" id="IPR001036">
    <property type="entry name" value="Acrflvin-R"/>
</dbReference>
<dbReference type="AlphaFoldDB" id="A0A6N8DN59"/>
<dbReference type="PRINTS" id="PR00702">
    <property type="entry name" value="ACRIFLAVINRP"/>
</dbReference>
<dbReference type="GO" id="GO:0042910">
    <property type="term" value="F:xenobiotic transmembrane transporter activity"/>
    <property type="evidence" value="ECO:0007669"/>
    <property type="project" value="TreeGrafter"/>
</dbReference>
<proteinExistence type="predicted"/>
<feature type="transmembrane region" description="Helical" evidence="1">
    <location>
        <begin position="350"/>
        <end position="367"/>
    </location>
</feature>
<organism evidence="2 3">
    <name type="scientific">Rhodoblastus acidophilus</name>
    <name type="common">Rhodopseudomonas acidophila</name>
    <dbReference type="NCBI Taxonomy" id="1074"/>
    <lineage>
        <taxon>Bacteria</taxon>
        <taxon>Pseudomonadati</taxon>
        <taxon>Pseudomonadota</taxon>
        <taxon>Alphaproteobacteria</taxon>
        <taxon>Hyphomicrobiales</taxon>
        <taxon>Rhodoblastaceae</taxon>
        <taxon>Rhodoblastus</taxon>
    </lineage>
</organism>
<accession>A0A6N8DN59</accession>
<feature type="transmembrane region" description="Helical" evidence="1">
    <location>
        <begin position="485"/>
        <end position="509"/>
    </location>
</feature>
<dbReference type="InterPro" id="IPR027463">
    <property type="entry name" value="AcrB_DN_DC_subdom"/>
</dbReference>
<evidence type="ECO:0000256" key="1">
    <source>
        <dbReference type="SAM" id="Phobius"/>
    </source>
</evidence>
<dbReference type="OrthoDB" id="9806532at2"/>
<feature type="transmembrane region" description="Helical" evidence="1">
    <location>
        <begin position="1005"/>
        <end position="1025"/>
    </location>
</feature>
<dbReference type="Gene3D" id="1.20.1640.10">
    <property type="entry name" value="Multidrug efflux transporter AcrB transmembrane domain"/>
    <property type="match status" value="2"/>
</dbReference>
<dbReference type="Gene3D" id="3.30.70.1430">
    <property type="entry name" value="Multidrug efflux transporter AcrB pore domain"/>
    <property type="match status" value="2"/>
</dbReference>
<sequence>MEASSPRPAGFQAHLIAAAIRCRWIVLGLSFLLLVFGVDALTRAKYDVFPEFAPPQVNIQTEAPGLAVLEVEALVTRPLENAIAGANGVKTLRSTSTQGLSVLTVTFAMGSDARLNRQIVAEHVASAAQNLPAGVKPPVLVPLTSSSSTILIVGLTSKSRDLMEVRAAADGWARPRLLAVPGVAKVAVFGGEVRSLQVQARPEDLIRAGIGLDEVAAAARGVIGARGLGVVETPNQRMPLRAAAPPLSAKALGEVVLASKGSSRTLLSDVADVTQAPEPAIGGASVMGRAGVVLLVSGQYGANTVEVTERVEAVLAGLRPTLEREGIDLDATLFRPANFVAVTKQGVGDALLLGGVLVIVVLFLFLFDIRTAAISSVAIPLSLLVSLLVLDAWGFTLNAMTLGGLAIAIGEVVDDAVIDVENIVRRLRENRQKAEPRPAAQVVLDASLEVRGAVVHATVIVMLVFLPVLALPGVAGSFFRPLALAYLLALIASLATALIVTPALCMTLLGGEARKTSKTPPLTTALRRPFEAALGKIARRPRAVMATVIAATLGALSLPPFFQNAFLPEFKEGHYTLHMTNAPGSSIAESLRMGRLVTDLLSELKWVRSVSQRVGRAELADDTGGTNASEIEVDLKPGLNGAQLSRADREVRKSIAEFPGARFSLKPFLTERIEEVVAGNGGAVAINIFGDDLAALDQTAAQILGVLEKTRGSRDARLRAAPATPEIAIRLREDDLTRWGLRPAQVMDVVRIACQGEVVGQVHDGPRAKNVIATLAPGARDAVEKIADLPLRAGSGAFIALRDVADVAQTTGRAQIDHLGAHRVVTVATDVEADVGAFVARARKAIAASVNLPRGVFVEFTGAAEAEAQARRDLIQHALFAFAGVVLVLSMITKNVRNLALVLLNLPFALIGGVLAVQLQGAVLTIGSMVGFVALFGISLRNSIMMISHFDHLVTAEGMDWSLATAIKGAGDRLIPIVMTSLVTALGLAPLAIGAAEPGREVQGPMATVILGGLISSLLLNLFVLPTLAHRFGRFGPA</sequence>
<dbReference type="RefSeq" id="WP_155446730.1">
    <property type="nucleotide sequence ID" value="NZ_JAOQNR010000014.1"/>
</dbReference>
<evidence type="ECO:0000313" key="3">
    <source>
        <dbReference type="Proteomes" id="UP000439113"/>
    </source>
</evidence>
<protein>
    <submittedName>
        <fullName evidence="2">AcrB/AcrD/AcrF family protein</fullName>
    </submittedName>
</protein>
<dbReference type="Proteomes" id="UP000439113">
    <property type="component" value="Unassembled WGS sequence"/>
</dbReference>
<dbReference type="EMBL" id="WNKS01000013">
    <property type="protein sequence ID" value="MTV32032.1"/>
    <property type="molecule type" value="Genomic_DNA"/>
</dbReference>
<dbReference type="Gene3D" id="3.30.2090.10">
    <property type="entry name" value="Multidrug efflux transporter AcrB TolC docking domain, DN and DC subdomains"/>
    <property type="match status" value="2"/>
</dbReference>
<dbReference type="SUPFAM" id="SSF82714">
    <property type="entry name" value="Multidrug efflux transporter AcrB TolC docking domain, DN and DC subdomains"/>
    <property type="match status" value="2"/>
</dbReference>
<feature type="transmembrane region" description="Helical" evidence="1">
    <location>
        <begin position="974"/>
        <end position="993"/>
    </location>
</feature>
<feature type="transmembrane region" description="Helical" evidence="1">
    <location>
        <begin position="15"/>
        <end position="36"/>
    </location>
</feature>
<feature type="transmembrane region" description="Helical" evidence="1">
    <location>
        <begin position="454"/>
        <end position="479"/>
    </location>
</feature>
<dbReference type="PANTHER" id="PTHR32063">
    <property type="match status" value="1"/>
</dbReference>
<comment type="caution">
    <text evidence="2">The sequence shown here is derived from an EMBL/GenBank/DDBJ whole genome shotgun (WGS) entry which is preliminary data.</text>
</comment>
<dbReference type="Pfam" id="PF00873">
    <property type="entry name" value="ACR_tran"/>
    <property type="match status" value="1"/>
</dbReference>
<gene>
    <name evidence="2" type="ORF">GJ654_13655</name>
</gene>
<dbReference type="GO" id="GO:0005886">
    <property type="term" value="C:plasma membrane"/>
    <property type="evidence" value="ECO:0007669"/>
    <property type="project" value="TreeGrafter"/>
</dbReference>
<dbReference type="SUPFAM" id="SSF82693">
    <property type="entry name" value="Multidrug efflux transporter AcrB pore domain, PN1, PN2, PC1 and PC2 subdomains"/>
    <property type="match status" value="2"/>
</dbReference>
<feature type="transmembrane region" description="Helical" evidence="1">
    <location>
        <begin position="874"/>
        <end position="892"/>
    </location>
</feature>
<dbReference type="Gene3D" id="3.30.70.1440">
    <property type="entry name" value="Multidrug efflux transporter AcrB pore domain"/>
    <property type="match status" value="1"/>
</dbReference>
<keyword evidence="1" id="KW-0472">Membrane</keyword>
<dbReference type="Gene3D" id="3.30.70.1320">
    <property type="entry name" value="Multidrug efflux transporter AcrB pore domain like"/>
    <property type="match status" value="1"/>
</dbReference>
<keyword evidence="1" id="KW-1133">Transmembrane helix</keyword>